<feature type="transmembrane region" description="Helical" evidence="5">
    <location>
        <begin position="210"/>
        <end position="230"/>
    </location>
</feature>
<evidence type="ECO:0000256" key="1">
    <source>
        <dbReference type="ARBA" id="ARBA00004141"/>
    </source>
</evidence>
<feature type="transmembrane region" description="Helical" evidence="5">
    <location>
        <begin position="427"/>
        <end position="452"/>
    </location>
</feature>
<feature type="transmembrane region" description="Helical" evidence="5">
    <location>
        <begin position="494"/>
        <end position="516"/>
    </location>
</feature>
<evidence type="ECO:0000256" key="3">
    <source>
        <dbReference type="ARBA" id="ARBA00022989"/>
    </source>
</evidence>
<evidence type="ECO:0000259" key="6">
    <source>
        <dbReference type="PROSITE" id="PS50850"/>
    </source>
</evidence>
<keyword evidence="4 5" id="KW-0472">Membrane</keyword>
<evidence type="ECO:0000256" key="2">
    <source>
        <dbReference type="ARBA" id="ARBA00022692"/>
    </source>
</evidence>
<proteinExistence type="predicted"/>
<dbReference type="OrthoDB" id="5215911at2759"/>
<dbReference type="Pfam" id="PF07690">
    <property type="entry name" value="MFS_1"/>
    <property type="match status" value="1"/>
</dbReference>
<dbReference type="InterPro" id="IPR011701">
    <property type="entry name" value="MFS"/>
</dbReference>
<dbReference type="PROSITE" id="PS50850">
    <property type="entry name" value="MFS"/>
    <property type="match status" value="1"/>
</dbReference>
<evidence type="ECO:0000313" key="7">
    <source>
        <dbReference type="EMBL" id="USP78709.1"/>
    </source>
</evidence>
<evidence type="ECO:0000256" key="5">
    <source>
        <dbReference type="SAM" id="Phobius"/>
    </source>
</evidence>
<dbReference type="PANTHER" id="PTHR23502:SF50">
    <property type="entry name" value="TRANSPORTER, PUTATIVE (AFU_ORTHOLOGUE AFUA_5G00430)-RELATED"/>
    <property type="match status" value="1"/>
</dbReference>
<keyword evidence="2 5" id="KW-0812">Transmembrane</keyword>
<dbReference type="Proteomes" id="UP001056012">
    <property type="component" value="Chromosome 4"/>
</dbReference>
<feature type="transmembrane region" description="Helical" evidence="5">
    <location>
        <begin position="459"/>
        <end position="482"/>
    </location>
</feature>
<feature type="transmembrane region" description="Helical" evidence="5">
    <location>
        <begin position="121"/>
        <end position="139"/>
    </location>
</feature>
<feature type="transmembrane region" description="Helical" evidence="5">
    <location>
        <begin position="95"/>
        <end position="114"/>
    </location>
</feature>
<evidence type="ECO:0000313" key="8">
    <source>
        <dbReference type="Proteomes" id="UP001056012"/>
    </source>
</evidence>
<name>A0A9Q8ZC16_CURCL</name>
<feature type="transmembrane region" description="Helical" evidence="5">
    <location>
        <begin position="358"/>
        <end position="379"/>
    </location>
</feature>
<dbReference type="AlphaFoldDB" id="A0A9Q8ZC16"/>
<feature type="transmembrane region" description="Helical" evidence="5">
    <location>
        <begin position="400"/>
        <end position="421"/>
    </location>
</feature>
<dbReference type="InterPro" id="IPR036259">
    <property type="entry name" value="MFS_trans_sf"/>
</dbReference>
<dbReference type="GO" id="GO:0022857">
    <property type="term" value="F:transmembrane transporter activity"/>
    <property type="evidence" value="ECO:0007669"/>
    <property type="project" value="InterPro"/>
</dbReference>
<dbReference type="InterPro" id="IPR020846">
    <property type="entry name" value="MFS_dom"/>
</dbReference>
<gene>
    <name evidence="7" type="ORF">yc1106_05983</name>
</gene>
<feature type="transmembrane region" description="Helical" evidence="5">
    <location>
        <begin position="181"/>
        <end position="204"/>
    </location>
</feature>
<evidence type="ECO:0000256" key="4">
    <source>
        <dbReference type="ARBA" id="ARBA00023136"/>
    </source>
</evidence>
<keyword evidence="8" id="KW-1185">Reference proteome</keyword>
<accession>A0A9Q8ZC16</accession>
<feature type="domain" description="Major facilitator superfamily (MFS) profile" evidence="6">
    <location>
        <begin position="54"/>
        <end position="517"/>
    </location>
</feature>
<organism evidence="7 8">
    <name type="scientific">Curvularia clavata</name>
    <dbReference type="NCBI Taxonomy" id="95742"/>
    <lineage>
        <taxon>Eukaryota</taxon>
        <taxon>Fungi</taxon>
        <taxon>Dikarya</taxon>
        <taxon>Ascomycota</taxon>
        <taxon>Pezizomycotina</taxon>
        <taxon>Dothideomycetes</taxon>
        <taxon>Pleosporomycetidae</taxon>
        <taxon>Pleosporales</taxon>
        <taxon>Pleosporineae</taxon>
        <taxon>Pleosporaceae</taxon>
        <taxon>Curvularia</taxon>
    </lineage>
</organism>
<sequence length="544" mass="60227">MNESIVHGEGDESFWAPGTIRLEDLTRSKTEVILHPVPTSDPDDPLNWSKIRKSINFGLVGFFVLWTFAQLQVGATSWGQLIGQLHFTIDQLNQGVAMSSAGLAIGCMLFMPFVHKYGRRPLYIISAALQLAGVIWQAKMQNYSDWMGCNFLGGLGGAISEAVVQVTIADLFFVHQHGTMNAWYLVFTAIGATLGPVASGFVVQSQGWRWIWWWCTIFLAINLVAVIGAFEESKYIPVLDGQTITLDQDSAGTNTMATDVEPQKTDAKHTTMERIQSRIDPSMPRKTYLQRMALITTSEDYSIRHHFYQPILVLFMFPAVAYAALTYGTVLAALALMASTQATYLIQPPYNFGPSGVGLMNLAPFTGTFLGFFAGGYLNDKSMMWFARRNGGIYEPEMRLWLGLLSAIILPAGVLMFGIALAHGVHWMAMAVGFGMFGFTFVLASGIALAYVTDCYQEILGDVMIGVTFVRNVFSVIILFVLTPWTNAMGIQNVAIITAAFCFVILMIPVPLIIWGKKMRIATAKRYEQMALRQPSHRTLGQHL</sequence>
<feature type="transmembrane region" description="Helical" evidence="5">
    <location>
        <begin position="55"/>
        <end position="75"/>
    </location>
</feature>
<reference evidence="7" key="1">
    <citation type="submission" date="2021-12" db="EMBL/GenBank/DDBJ databases">
        <title>Curvularia clavata genome.</title>
        <authorList>
            <person name="Cao Y."/>
        </authorList>
    </citation>
    <scope>NUCLEOTIDE SEQUENCE</scope>
    <source>
        <strain evidence="7">Yc1106</strain>
    </source>
</reference>
<dbReference type="SUPFAM" id="SSF103473">
    <property type="entry name" value="MFS general substrate transporter"/>
    <property type="match status" value="1"/>
</dbReference>
<feature type="transmembrane region" description="Helical" evidence="5">
    <location>
        <begin position="311"/>
        <end position="338"/>
    </location>
</feature>
<comment type="subcellular location">
    <subcellularLocation>
        <location evidence="1">Membrane</location>
        <topology evidence="1">Multi-pass membrane protein</topology>
    </subcellularLocation>
</comment>
<dbReference type="EMBL" id="CP089277">
    <property type="protein sequence ID" value="USP78709.1"/>
    <property type="molecule type" value="Genomic_DNA"/>
</dbReference>
<protein>
    <recommendedName>
        <fullName evidence="6">Major facilitator superfamily (MFS) profile domain-containing protein</fullName>
    </recommendedName>
</protein>
<dbReference type="Gene3D" id="1.20.1250.20">
    <property type="entry name" value="MFS general substrate transporter like domains"/>
    <property type="match status" value="1"/>
</dbReference>
<keyword evidence="3 5" id="KW-1133">Transmembrane helix</keyword>
<feature type="transmembrane region" description="Helical" evidence="5">
    <location>
        <begin position="151"/>
        <end position="174"/>
    </location>
</feature>
<dbReference type="GO" id="GO:0005886">
    <property type="term" value="C:plasma membrane"/>
    <property type="evidence" value="ECO:0007669"/>
    <property type="project" value="TreeGrafter"/>
</dbReference>
<dbReference type="PANTHER" id="PTHR23502">
    <property type="entry name" value="MAJOR FACILITATOR SUPERFAMILY"/>
    <property type="match status" value="1"/>
</dbReference>
<dbReference type="VEuPathDB" id="FungiDB:yc1106_05983"/>